<reference evidence="2 3" key="1">
    <citation type="submission" date="2022-03" db="EMBL/GenBank/DDBJ databases">
        <authorList>
            <person name="Macdonald S."/>
            <person name="Ahmed S."/>
            <person name="Newling K."/>
        </authorList>
    </citation>
    <scope>NUCLEOTIDE SEQUENCE [LARGE SCALE GENOMIC DNA]</scope>
</reference>
<comment type="caution">
    <text evidence="2">The sequence shown here is derived from an EMBL/GenBank/DDBJ whole genome shotgun (WGS) entry which is preliminary data.</text>
</comment>
<proteinExistence type="predicted"/>
<dbReference type="Proteomes" id="UP001642260">
    <property type="component" value="Unassembled WGS sequence"/>
</dbReference>
<gene>
    <name evidence="2" type="ORF">ERUC_LOCUS27053</name>
</gene>
<feature type="region of interest" description="Disordered" evidence="1">
    <location>
        <begin position="64"/>
        <end position="95"/>
    </location>
</feature>
<sequence length="95" mass="10613">MLLLIVLDYRSWSQLLKGYDALPRLAQPSYGAAPPQVVSGYGERGRPLGCITRLSYPFPEMAEERDANVQEDNSFFDSDGGKSTESNRKIEEPES</sequence>
<organism evidence="2 3">
    <name type="scientific">Eruca vesicaria subsp. sativa</name>
    <name type="common">Garden rocket</name>
    <name type="synonym">Eruca sativa</name>
    <dbReference type="NCBI Taxonomy" id="29727"/>
    <lineage>
        <taxon>Eukaryota</taxon>
        <taxon>Viridiplantae</taxon>
        <taxon>Streptophyta</taxon>
        <taxon>Embryophyta</taxon>
        <taxon>Tracheophyta</taxon>
        <taxon>Spermatophyta</taxon>
        <taxon>Magnoliopsida</taxon>
        <taxon>eudicotyledons</taxon>
        <taxon>Gunneridae</taxon>
        <taxon>Pentapetalae</taxon>
        <taxon>rosids</taxon>
        <taxon>malvids</taxon>
        <taxon>Brassicales</taxon>
        <taxon>Brassicaceae</taxon>
        <taxon>Brassiceae</taxon>
        <taxon>Eruca</taxon>
    </lineage>
</organism>
<dbReference type="EMBL" id="CAKOAT010301821">
    <property type="protein sequence ID" value="CAH8361297.1"/>
    <property type="molecule type" value="Genomic_DNA"/>
</dbReference>
<dbReference type="AlphaFoldDB" id="A0ABC8KR06"/>
<feature type="compositionally biased region" description="Basic and acidic residues" evidence="1">
    <location>
        <begin position="79"/>
        <end position="95"/>
    </location>
</feature>
<name>A0ABC8KR06_ERUVS</name>
<protein>
    <submittedName>
        <fullName evidence="2">Uncharacterized protein</fullName>
    </submittedName>
</protein>
<evidence type="ECO:0000313" key="2">
    <source>
        <dbReference type="EMBL" id="CAH8361297.1"/>
    </source>
</evidence>
<evidence type="ECO:0000313" key="3">
    <source>
        <dbReference type="Proteomes" id="UP001642260"/>
    </source>
</evidence>
<accession>A0ABC8KR06</accession>
<keyword evidence="3" id="KW-1185">Reference proteome</keyword>
<evidence type="ECO:0000256" key="1">
    <source>
        <dbReference type="SAM" id="MobiDB-lite"/>
    </source>
</evidence>